<feature type="region of interest" description="Disordered" evidence="1">
    <location>
        <begin position="25"/>
        <end position="44"/>
    </location>
</feature>
<dbReference type="InterPro" id="IPR008972">
    <property type="entry name" value="Cupredoxin"/>
</dbReference>
<dbReference type="SUPFAM" id="SSF49503">
    <property type="entry name" value="Cupredoxins"/>
    <property type="match status" value="1"/>
</dbReference>
<dbReference type="EMBL" id="JANIEX010000111">
    <property type="protein sequence ID" value="KAJ3573204.1"/>
    <property type="molecule type" value="Genomic_DNA"/>
</dbReference>
<dbReference type="PANTHER" id="PTHR34883:SF4">
    <property type="entry name" value="CUPREDOXIN"/>
    <property type="match status" value="1"/>
</dbReference>
<feature type="chain" id="PRO_5041958442" description="Blue (type 1) copper domain-containing protein" evidence="2">
    <location>
        <begin position="19"/>
        <end position="217"/>
    </location>
</feature>
<dbReference type="InterPro" id="IPR052953">
    <property type="entry name" value="Ser-rich/MCO-related"/>
</dbReference>
<evidence type="ECO:0000313" key="3">
    <source>
        <dbReference type="EMBL" id="KAJ3573204.1"/>
    </source>
</evidence>
<dbReference type="AlphaFoldDB" id="A0AAD5VY17"/>
<protein>
    <recommendedName>
        <fullName evidence="5">Blue (type 1) copper domain-containing protein</fullName>
    </recommendedName>
</protein>
<sequence>MLFFQSLLSLALAQLAVAQYGAPDPSQSSSAAGPAPSAPADTAGHHNIDVFPNGTYVFHPANITANVGDLVTFYFPNSGAISHSVTQSSFANPCTHLAANGSDPAGFDSSLLTSTTFTLNITSTNPIWFHCKQVLHCGMGMVGSINAPLTGNNTHANYVANAMAIGNNEVTETDTGTPVLTGVNAVPVGPPGSSDAMRVAAKGGLYFAVVAVLMSLI</sequence>
<evidence type="ECO:0000256" key="1">
    <source>
        <dbReference type="SAM" id="MobiDB-lite"/>
    </source>
</evidence>
<keyword evidence="2" id="KW-0732">Signal</keyword>
<evidence type="ECO:0000256" key="2">
    <source>
        <dbReference type="SAM" id="SignalP"/>
    </source>
</evidence>
<feature type="signal peptide" evidence="2">
    <location>
        <begin position="1"/>
        <end position="18"/>
    </location>
</feature>
<dbReference type="PANTHER" id="PTHR34883">
    <property type="entry name" value="SERINE-RICH PROTEIN, PUTATIVE-RELATED-RELATED"/>
    <property type="match status" value="1"/>
</dbReference>
<dbReference type="Proteomes" id="UP001213000">
    <property type="component" value="Unassembled WGS sequence"/>
</dbReference>
<name>A0AAD5VY17_9AGAR</name>
<organism evidence="3 4">
    <name type="scientific">Leucocoprinus birnbaumii</name>
    <dbReference type="NCBI Taxonomy" id="56174"/>
    <lineage>
        <taxon>Eukaryota</taxon>
        <taxon>Fungi</taxon>
        <taxon>Dikarya</taxon>
        <taxon>Basidiomycota</taxon>
        <taxon>Agaricomycotina</taxon>
        <taxon>Agaricomycetes</taxon>
        <taxon>Agaricomycetidae</taxon>
        <taxon>Agaricales</taxon>
        <taxon>Agaricineae</taxon>
        <taxon>Agaricaceae</taxon>
        <taxon>Leucocoprinus</taxon>
    </lineage>
</organism>
<evidence type="ECO:0008006" key="5">
    <source>
        <dbReference type="Google" id="ProtNLM"/>
    </source>
</evidence>
<gene>
    <name evidence="3" type="ORF">NP233_g2586</name>
</gene>
<proteinExistence type="predicted"/>
<feature type="compositionally biased region" description="Low complexity" evidence="1">
    <location>
        <begin position="25"/>
        <end position="41"/>
    </location>
</feature>
<keyword evidence="4" id="KW-1185">Reference proteome</keyword>
<dbReference type="CDD" id="cd00920">
    <property type="entry name" value="Cupredoxin"/>
    <property type="match status" value="1"/>
</dbReference>
<accession>A0AAD5VY17</accession>
<evidence type="ECO:0000313" key="4">
    <source>
        <dbReference type="Proteomes" id="UP001213000"/>
    </source>
</evidence>
<reference evidence="3" key="1">
    <citation type="submission" date="2022-07" db="EMBL/GenBank/DDBJ databases">
        <title>Genome Sequence of Leucocoprinus birnbaumii.</title>
        <authorList>
            <person name="Buettner E."/>
        </authorList>
    </citation>
    <scope>NUCLEOTIDE SEQUENCE</scope>
    <source>
        <strain evidence="3">VT141</strain>
    </source>
</reference>
<comment type="caution">
    <text evidence="3">The sequence shown here is derived from an EMBL/GenBank/DDBJ whole genome shotgun (WGS) entry which is preliminary data.</text>
</comment>
<dbReference type="Gene3D" id="2.60.40.420">
    <property type="entry name" value="Cupredoxins - blue copper proteins"/>
    <property type="match status" value="1"/>
</dbReference>